<dbReference type="InterPro" id="IPR002421">
    <property type="entry name" value="5-3_exonuclease"/>
</dbReference>
<dbReference type="SMART" id="SM00482">
    <property type="entry name" value="POLAc"/>
    <property type="match status" value="1"/>
</dbReference>
<dbReference type="CDD" id="cd09898">
    <property type="entry name" value="H3TH_53EXO"/>
    <property type="match status" value="1"/>
</dbReference>
<evidence type="ECO:0000256" key="14">
    <source>
        <dbReference type="ARBA" id="ARBA00049244"/>
    </source>
</evidence>
<dbReference type="FunFam" id="1.10.150.20:FF:000003">
    <property type="entry name" value="DNA polymerase I"/>
    <property type="match status" value="1"/>
</dbReference>
<dbReference type="Gene3D" id="1.20.1060.10">
    <property type="entry name" value="Taq DNA Polymerase, Chain T, domain 4"/>
    <property type="match status" value="1"/>
</dbReference>
<dbReference type="PANTHER" id="PTHR10133:SF27">
    <property type="entry name" value="DNA POLYMERASE NU"/>
    <property type="match status" value="1"/>
</dbReference>
<dbReference type="FunFam" id="1.20.1060.10:FF:000001">
    <property type="entry name" value="DNA polymerase I"/>
    <property type="match status" value="1"/>
</dbReference>
<evidence type="ECO:0000256" key="3">
    <source>
        <dbReference type="ARBA" id="ARBA00020311"/>
    </source>
</evidence>
<keyword evidence="6 16" id="KW-0235">DNA replication</keyword>
<dbReference type="CDD" id="cd08637">
    <property type="entry name" value="DNA_pol_A_pol_I_C"/>
    <property type="match status" value="1"/>
</dbReference>
<keyword evidence="11 16" id="KW-0239">DNA-directed DNA polymerase</keyword>
<dbReference type="InterPro" id="IPR018320">
    <property type="entry name" value="DNA_polymerase_1"/>
</dbReference>
<dbReference type="InterPro" id="IPR036279">
    <property type="entry name" value="5-3_exonuclease_C_sf"/>
</dbReference>
<dbReference type="InterPro" id="IPR002298">
    <property type="entry name" value="DNA_polymerase_A"/>
</dbReference>
<dbReference type="GO" id="GO:0003677">
    <property type="term" value="F:DNA binding"/>
    <property type="evidence" value="ECO:0007669"/>
    <property type="project" value="UniProtKB-UniRule"/>
</dbReference>
<reference evidence="20 21" key="1">
    <citation type="submission" date="2016-10" db="EMBL/GenBank/DDBJ databases">
        <title>Description of Gloeomargarita lithophora gen. nov., sp. nov., a thylakoid-bearing basal-branching cyanobacterium with intracellular carbonates, and proposal for Gloeomargaritales ord. nov.</title>
        <authorList>
            <person name="Moreira D."/>
            <person name="Tavera R."/>
            <person name="Benzerara K."/>
            <person name="Skouri-Panet F."/>
            <person name="Couradeau E."/>
            <person name="Gerard E."/>
            <person name="Loussert C."/>
            <person name="Novelo E."/>
            <person name="Zivanovic Y."/>
            <person name="Lopez-Garcia P."/>
        </authorList>
    </citation>
    <scope>NUCLEOTIDE SEQUENCE [LARGE SCALE GENOMIC DNA]</scope>
    <source>
        <strain evidence="20 21">D10</strain>
    </source>
</reference>
<feature type="domain" description="5'-3' exonuclease" evidence="18">
    <location>
        <begin position="1"/>
        <end position="267"/>
    </location>
</feature>
<keyword evidence="7" id="KW-0540">Nuclease</keyword>
<dbReference type="Gene3D" id="3.30.420.10">
    <property type="entry name" value="Ribonuclease H-like superfamily/Ribonuclease H"/>
    <property type="match status" value="1"/>
</dbReference>
<dbReference type="SUPFAM" id="SSF88723">
    <property type="entry name" value="PIN domain-like"/>
    <property type="match status" value="1"/>
</dbReference>
<dbReference type="KEGG" id="glt:GlitD10_0696"/>
<dbReference type="Pfam" id="PF01367">
    <property type="entry name" value="5_3_exonuc"/>
    <property type="match status" value="1"/>
</dbReference>
<dbReference type="SUPFAM" id="SSF47807">
    <property type="entry name" value="5' to 3' exonuclease, C-terminal subdomain"/>
    <property type="match status" value="1"/>
</dbReference>
<dbReference type="NCBIfam" id="TIGR00593">
    <property type="entry name" value="pola"/>
    <property type="match status" value="1"/>
</dbReference>
<dbReference type="SMART" id="SM00474">
    <property type="entry name" value="35EXOc"/>
    <property type="match status" value="1"/>
</dbReference>
<dbReference type="InterPro" id="IPR012337">
    <property type="entry name" value="RNaseH-like_sf"/>
</dbReference>
<sequence>MNAPQLLLIDGHSLAFRAYYAFAKGRDGGLRTKTGIPTSITYGFLKAVLDILNHQNFTHLAVAFDRGEPTFRHTADASYKEGRAETPEDFHVDMAYLQQLLTALNIPIVTAVGYEADDVLGTLAKRAIQDDFQVKILSGDQDLFQLVNERIKVLHLSTQTSRPMEFAQEQVVEKLGITPAQVIDYKALCGDSSDNIPGVRGIGAKTAVALLKQYDNLEQLYAHLDQLPKAQKQKLTEGKNDAYHSQFMATIRQDVPLEIPWSACELVGFDILGVIPLLEELELQSFQRQIDQLYTRLGGSSQLELDGDLAFFSAADTAQAKPAELPFQVQTITTLSQLEQLVNSLQKCTQTPVAWDTETTGLDPRDAKLVGIGCCWGAEQVAYIPVGHHQGEQLPQEVVFTYLKPILESNAYPKVLQNAKFDRNIFRTQGIELKGVVFDTLLASYILDPEGSHKLSDLGEKYLGITSQTYQDLVAKGQTMADVAIPLVANYCGMDVYVTFHLMGIFKSELAKIPELAQIFTEIELPLEPVLAVMEYRGITLDLDFLRHLSQEFDQALQTIERQAHELVTQPFNLNSPKQLSVLLFETLGLDKKKTRKNQSGYATDAATLEKLKGEHPVIDLILEHRTLAKLKSTYTDALAQLCRPDTGRVHTDFNQTITATGRLSSSNPNLQNIPIRTEIGRQIRRAFVPQSGWLLVAADYSQIELRILAHLSQEPVLITAFQRHDDIHRLTAQLLLEKEEINPDERRLAKIINYGVIYGMGPQRFMREAGVSFNEAKSFIERFNERYPAIFDYLQNAERQAITQGYVATITGRRRYFRFTSPLLQQLRGKTVTEVDWETVQKRLNPVDAGLLRAAANAPIQGSSADIIKIAMIRIYELLVNYQAQLLLQVHDELVFEIPPHEWLELEPKIQHIMSQAITLSVPLEVDIHRGFNWQEAK</sequence>
<evidence type="ECO:0000256" key="8">
    <source>
        <dbReference type="ARBA" id="ARBA00022763"/>
    </source>
</evidence>
<evidence type="ECO:0000256" key="4">
    <source>
        <dbReference type="ARBA" id="ARBA00022679"/>
    </source>
</evidence>
<evidence type="ECO:0000256" key="5">
    <source>
        <dbReference type="ARBA" id="ARBA00022695"/>
    </source>
</evidence>
<dbReference type="GO" id="GO:0008408">
    <property type="term" value="F:3'-5' exonuclease activity"/>
    <property type="evidence" value="ECO:0007669"/>
    <property type="project" value="UniProtKB-UniRule"/>
</dbReference>
<dbReference type="InterPro" id="IPR002562">
    <property type="entry name" value="3'-5'_exonuclease_dom"/>
</dbReference>
<keyword evidence="12 16" id="KW-0238">DNA-binding</keyword>
<organism evidence="20 21">
    <name type="scientific">Gloeomargarita lithophora Alchichica-D10</name>
    <dbReference type="NCBI Taxonomy" id="1188229"/>
    <lineage>
        <taxon>Bacteria</taxon>
        <taxon>Bacillati</taxon>
        <taxon>Cyanobacteriota</taxon>
        <taxon>Cyanophyceae</taxon>
        <taxon>Gloeomargaritales</taxon>
        <taxon>Gloeomargaritaceae</taxon>
        <taxon>Gloeomargarita</taxon>
    </lineage>
</organism>
<dbReference type="Gene3D" id="3.40.50.1010">
    <property type="entry name" value="5'-nuclease"/>
    <property type="match status" value="1"/>
</dbReference>
<dbReference type="CDD" id="cd09859">
    <property type="entry name" value="PIN_53EXO"/>
    <property type="match status" value="1"/>
</dbReference>
<keyword evidence="9 16" id="KW-0378">Hydrolase</keyword>
<dbReference type="SUPFAM" id="SSF56672">
    <property type="entry name" value="DNA/RNA polymerases"/>
    <property type="match status" value="1"/>
</dbReference>
<dbReference type="InterPro" id="IPR008918">
    <property type="entry name" value="HhH2"/>
</dbReference>
<dbReference type="GO" id="GO:0008409">
    <property type="term" value="F:5'-3' exonuclease activity"/>
    <property type="evidence" value="ECO:0007669"/>
    <property type="project" value="UniProtKB-UniRule"/>
</dbReference>
<dbReference type="NCBIfam" id="NF004397">
    <property type="entry name" value="PRK05755.1"/>
    <property type="match status" value="1"/>
</dbReference>
<dbReference type="CDD" id="cd06139">
    <property type="entry name" value="DNA_polA_I_Ecoli_like_exo"/>
    <property type="match status" value="1"/>
</dbReference>
<keyword evidence="5 16" id="KW-0548">Nucleotidyltransferase</keyword>
<evidence type="ECO:0000256" key="13">
    <source>
        <dbReference type="ARBA" id="ARBA00023204"/>
    </source>
</evidence>
<dbReference type="STRING" id="1188229.GlitD10_0696"/>
<dbReference type="GO" id="GO:0003887">
    <property type="term" value="F:DNA-directed DNA polymerase activity"/>
    <property type="evidence" value="ECO:0007669"/>
    <property type="project" value="UniProtKB-UniRule"/>
</dbReference>
<comment type="similarity">
    <text evidence="1 16">Belongs to the DNA polymerase type-A family.</text>
</comment>
<evidence type="ECO:0000256" key="9">
    <source>
        <dbReference type="ARBA" id="ARBA00022801"/>
    </source>
</evidence>
<dbReference type="PRINTS" id="PR00868">
    <property type="entry name" value="DNAPOLI"/>
</dbReference>
<evidence type="ECO:0000256" key="16">
    <source>
        <dbReference type="RuleBase" id="RU004460"/>
    </source>
</evidence>
<comment type="function">
    <text evidence="16">In addition to polymerase activity, this DNA polymerase exhibits 3'-5' and 5'-3' exonuclease activity.</text>
</comment>
<dbReference type="InterPro" id="IPR043502">
    <property type="entry name" value="DNA/RNA_pol_sf"/>
</dbReference>
<dbReference type="SUPFAM" id="SSF53098">
    <property type="entry name" value="Ribonuclease H-like"/>
    <property type="match status" value="1"/>
</dbReference>
<accession>A0A1J0AAQ4</accession>
<dbReference type="SMART" id="SM00279">
    <property type="entry name" value="HhH2"/>
    <property type="match status" value="1"/>
</dbReference>
<evidence type="ECO:0000256" key="10">
    <source>
        <dbReference type="ARBA" id="ARBA00022839"/>
    </source>
</evidence>
<dbReference type="PANTHER" id="PTHR10133">
    <property type="entry name" value="DNA POLYMERASE I"/>
    <property type="match status" value="1"/>
</dbReference>
<gene>
    <name evidence="16 20" type="primary">polA</name>
    <name evidence="20" type="ORF">GlitD10_0696</name>
</gene>
<evidence type="ECO:0000256" key="7">
    <source>
        <dbReference type="ARBA" id="ARBA00022722"/>
    </source>
</evidence>
<dbReference type="AlphaFoldDB" id="A0A1J0AAQ4"/>
<dbReference type="RefSeq" id="WP_071453672.1">
    <property type="nucleotide sequence ID" value="NZ_CP017675.1"/>
</dbReference>
<dbReference type="Pfam" id="PF00476">
    <property type="entry name" value="DNA_pol_A"/>
    <property type="match status" value="1"/>
</dbReference>
<proteinExistence type="inferred from homology"/>
<dbReference type="EC" id="2.7.7.7" evidence="2 15"/>
<evidence type="ECO:0000259" key="19">
    <source>
        <dbReference type="SMART" id="SM00482"/>
    </source>
</evidence>
<name>A0A1J0AAQ4_9CYAN</name>
<dbReference type="InterPro" id="IPR020046">
    <property type="entry name" value="5-3_exonucl_a-hlix_arch_N"/>
</dbReference>
<dbReference type="GO" id="GO:0006302">
    <property type="term" value="P:double-strand break repair"/>
    <property type="evidence" value="ECO:0007669"/>
    <property type="project" value="TreeGrafter"/>
</dbReference>
<dbReference type="InterPro" id="IPR029060">
    <property type="entry name" value="PIN-like_dom_sf"/>
</dbReference>
<dbReference type="OrthoDB" id="9806424at2"/>
<dbReference type="SMART" id="SM00475">
    <property type="entry name" value="53EXOc"/>
    <property type="match status" value="1"/>
</dbReference>
<evidence type="ECO:0000313" key="20">
    <source>
        <dbReference type="EMBL" id="APB33010.1"/>
    </source>
</evidence>
<evidence type="ECO:0000256" key="6">
    <source>
        <dbReference type="ARBA" id="ARBA00022705"/>
    </source>
</evidence>
<comment type="catalytic activity">
    <reaction evidence="14 16">
        <text>DNA(n) + a 2'-deoxyribonucleoside 5'-triphosphate = DNA(n+1) + diphosphate</text>
        <dbReference type="Rhea" id="RHEA:22508"/>
        <dbReference type="Rhea" id="RHEA-COMP:17339"/>
        <dbReference type="Rhea" id="RHEA-COMP:17340"/>
        <dbReference type="ChEBI" id="CHEBI:33019"/>
        <dbReference type="ChEBI" id="CHEBI:61560"/>
        <dbReference type="ChEBI" id="CHEBI:173112"/>
        <dbReference type="EC" id="2.7.7.7"/>
    </reaction>
</comment>
<dbReference type="InterPro" id="IPR020045">
    <property type="entry name" value="DNA_polI_H3TH"/>
</dbReference>
<dbReference type="GO" id="GO:0006261">
    <property type="term" value="P:DNA-templated DNA replication"/>
    <property type="evidence" value="ECO:0007669"/>
    <property type="project" value="UniProtKB-UniRule"/>
</dbReference>
<evidence type="ECO:0000256" key="12">
    <source>
        <dbReference type="ARBA" id="ARBA00023125"/>
    </source>
</evidence>
<keyword evidence="10 16" id="KW-0269">Exonuclease</keyword>
<evidence type="ECO:0000256" key="2">
    <source>
        <dbReference type="ARBA" id="ARBA00012417"/>
    </source>
</evidence>
<keyword evidence="13 16" id="KW-0234">DNA repair</keyword>
<dbReference type="Pfam" id="PF02739">
    <property type="entry name" value="5_3_exonuc_N"/>
    <property type="match status" value="1"/>
</dbReference>
<dbReference type="Gene3D" id="3.30.70.370">
    <property type="match status" value="1"/>
</dbReference>
<dbReference type="Proteomes" id="UP000180235">
    <property type="component" value="Chromosome"/>
</dbReference>
<feature type="domain" description="DNA-directed DNA polymerase family A palm" evidence="19">
    <location>
        <begin position="681"/>
        <end position="903"/>
    </location>
</feature>
<dbReference type="InterPro" id="IPR001098">
    <property type="entry name" value="DNA-dir_DNA_pol_A_palm_dom"/>
</dbReference>
<feature type="domain" description="3'-5' exonuclease" evidence="17">
    <location>
        <begin position="329"/>
        <end position="511"/>
    </location>
</feature>
<evidence type="ECO:0000313" key="21">
    <source>
        <dbReference type="Proteomes" id="UP000180235"/>
    </source>
</evidence>
<evidence type="ECO:0000256" key="1">
    <source>
        <dbReference type="ARBA" id="ARBA00007705"/>
    </source>
</evidence>
<evidence type="ECO:0000259" key="18">
    <source>
        <dbReference type="SMART" id="SM00475"/>
    </source>
</evidence>
<dbReference type="Pfam" id="PF01612">
    <property type="entry name" value="DNA_pol_A_exo1"/>
    <property type="match status" value="1"/>
</dbReference>
<evidence type="ECO:0000259" key="17">
    <source>
        <dbReference type="SMART" id="SM00474"/>
    </source>
</evidence>
<keyword evidence="21" id="KW-1185">Reference proteome</keyword>
<keyword evidence="4 16" id="KW-0808">Transferase</keyword>
<dbReference type="InterPro" id="IPR036397">
    <property type="entry name" value="RNaseH_sf"/>
</dbReference>
<evidence type="ECO:0000256" key="11">
    <source>
        <dbReference type="ARBA" id="ARBA00022932"/>
    </source>
</evidence>
<keyword evidence="8 16" id="KW-0227">DNA damage</keyword>
<dbReference type="Gene3D" id="1.10.150.20">
    <property type="entry name" value="5' to 3' exonuclease, C-terminal subdomain"/>
    <property type="match status" value="2"/>
</dbReference>
<evidence type="ECO:0000256" key="15">
    <source>
        <dbReference type="NCBIfam" id="TIGR00593"/>
    </source>
</evidence>
<dbReference type="EMBL" id="CP017675">
    <property type="protein sequence ID" value="APB33010.1"/>
    <property type="molecule type" value="Genomic_DNA"/>
</dbReference>
<protein>
    <recommendedName>
        <fullName evidence="3 15">DNA polymerase I</fullName>
        <ecNumber evidence="2 15">2.7.7.7</ecNumber>
    </recommendedName>
</protein>